<dbReference type="Proteomes" id="UP000249458">
    <property type="component" value="Unassembled WGS sequence"/>
</dbReference>
<dbReference type="RefSeq" id="WP_112218912.1">
    <property type="nucleotide sequence ID" value="NZ_MVJN01000003.1"/>
</dbReference>
<name>A0A364LLJ4_9GAMM</name>
<gene>
    <name evidence="1" type="ORF">B1207_05125</name>
</gene>
<protein>
    <submittedName>
        <fullName evidence="1">Uncharacterized protein</fullName>
    </submittedName>
</protein>
<organism evidence="1 2">
    <name type="scientific">Legionella quinlivanii</name>
    <dbReference type="NCBI Taxonomy" id="45073"/>
    <lineage>
        <taxon>Bacteria</taxon>
        <taxon>Pseudomonadati</taxon>
        <taxon>Pseudomonadota</taxon>
        <taxon>Gammaproteobacteria</taxon>
        <taxon>Legionellales</taxon>
        <taxon>Legionellaceae</taxon>
        <taxon>Legionella</taxon>
    </lineage>
</organism>
<sequence length="426" mass="48537">MTISMGQLKLILDEFAMTNQHHEPNSKSEQLAASLASLTRNIKNPEQIVDAELKAKVIRYIDQFWQWAVANITGASWGENPQVGSWLSLQNNLESNGFKGVYQRHYPFFFARHSERFYNAEQSFSLEQVLALFKATARVLGYIRVEQMENHPFARFQDLQAQIEKGISTQHPILVDATNLFACLFYLLHFHLNKEQIALLPMLIRCRPETTDEERHSETALFISIYGSSALCSIQIASLKEYLDYLTVRSHEATKPLLHVLPPSLLALWNVFAEVKQKPAALPLAAAFNNDLLKVNSSEGKAKQVSKVENQQAFERAMNFVNYTLYMINTIKLDHPNNVIQQLYQGCLQYYMDTRQNESRSIFSFTPFSDKAKCQVAAQLQQDRNAQLGFFSGFTSQQGRLGVINKIFETAFYPVSEKSSNTAPRG</sequence>
<accession>A0A364LLJ4</accession>
<dbReference type="EMBL" id="MVJN01000003">
    <property type="protein sequence ID" value="RAP37556.1"/>
    <property type="molecule type" value="Genomic_DNA"/>
</dbReference>
<evidence type="ECO:0000313" key="2">
    <source>
        <dbReference type="Proteomes" id="UP000249458"/>
    </source>
</evidence>
<reference evidence="1 2" key="1">
    <citation type="submission" date="2017-02" db="EMBL/GenBank/DDBJ databases">
        <title>Legionella quilivanii strain from human: case report and whole genome sequencing analysis.</title>
        <authorList>
            <person name="Lalancette C."/>
            <person name="Leduc J.-M."/>
            <person name="Levesque S."/>
            <person name="Fournier E."/>
            <person name="Saoud J."/>
            <person name="Faucher S.P."/>
            <person name="Bernard K."/>
            <person name="Martineau C."/>
            <person name="Longtin J."/>
        </authorList>
    </citation>
    <scope>NUCLEOTIDE SEQUENCE [LARGE SCALE GENOMIC DNA]</scope>
    <source>
        <strain evidence="1 2">ID143958</strain>
    </source>
</reference>
<proteinExistence type="predicted"/>
<evidence type="ECO:0000313" key="1">
    <source>
        <dbReference type="EMBL" id="RAP37556.1"/>
    </source>
</evidence>
<comment type="caution">
    <text evidence="1">The sequence shown here is derived from an EMBL/GenBank/DDBJ whole genome shotgun (WGS) entry which is preliminary data.</text>
</comment>
<dbReference type="AlphaFoldDB" id="A0A364LLJ4"/>